<dbReference type="EMBL" id="NGPL01000021">
    <property type="protein sequence ID" value="OYS69826.1"/>
    <property type="molecule type" value="Genomic_DNA"/>
</dbReference>
<dbReference type="Gene3D" id="3.10.350.10">
    <property type="entry name" value="LysM domain"/>
    <property type="match status" value="1"/>
</dbReference>
<dbReference type="PROSITE" id="PS51935">
    <property type="entry name" value="NLPC_P60"/>
    <property type="match status" value="1"/>
</dbReference>
<feature type="domain" description="LysM" evidence="9">
    <location>
        <begin position="25"/>
        <end position="69"/>
    </location>
</feature>
<dbReference type="SUPFAM" id="SSF54106">
    <property type="entry name" value="LysM domain"/>
    <property type="match status" value="1"/>
</dbReference>
<evidence type="ECO:0000256" key="6">
    <source>
        <dbReference type="ARBA" id="ARBA00022807"/>
    </source>
</evidence>
<comment type="similarity">
    <text evidence="1">Belongs to the peptidase C40 family.</text>
</comment>
<evidence type="ECO:0000259" key="9">
    <source>
        <dbReference type="PROSITE" id="PS51782"/>
    </source>
</evidence>
<dbReference type="PANTHER" id="PTHR47053">
    <property type="entry name" value="MUREIN DD-ENDOPEPTIDASE MEPH-RELATED"/>
    <property type="match status" value="1"/>
</dbReference>
<evidence type="ECO:0000256" key="3">
    <source>
        <dbReference type="ARBA" id="ARBA00022729"/>
    </source>
</evidence>
<evidence type="ECO:0000256" key="2">
    <source>
        <dbReference type="ARBA" id="ARBA00022670"/>
    </source>
</evidence>
<dbReference type="PANTHER" id="PTHR47053:SF1">
    <property type="entry name" value="MUREIN DD-ENDOPEPTIDASE MEPH-RELATED"/>
    <property type="match status" value="1"/>
</dbReference>
<reference evidence="12" key="1">
    <citation type="submission" date="2017-05" db="EMBL/GenBank/DDBJ databases">
        <authorList>
            <person name="Lin X.B."/>
            <person name="Stothard P."/>
            <person name="Tasseva G."/>
            <person name="Walter J."/>
        </authorList>
    </citation>
    <scope>NUCLEOTIDE SEQUENCE [LARGE SCALE GENOMIC DNA]</scope>
    <source>
        <strain evidence="12">114h</strain>
    </source>
</reference>
<evidence type="ECO:0000259" key="10">
    <source>
        <dbReference type="PROSITE" id="PS51935"/>
    </source>
</evidence>
<feature type="chain" id="PRO_5044379732" evidence="8">
    <location>
        <begin position="24"/>
        <end position="343"/>
    </location>
</feature>
<feature type="region of interest" description="Disordered" evidence="7">
    <location>
        <begin position="85"/>
        <end position="119"/>
    </location>
</feature>
<evidence type="ECO:0000313" key="11">
    <source>
        <dbReference type="EMBL" id="OYS69826.1"/>
    </source>
</evidence>
<dbReference type="InterPro" id="IPR036779">
    <property type="entry name" value="LysM_dom_sf"/>
</dbReference>
<dbReference type="CDD" id="cd00118">
    <property type="entry name" value="LysM"/>
    <property type="match status" value="1"/>
</dbReference>
<keyword evidence="4" id="KW-0677">Repeat</keyword>
<dbReference type="InterPro" id="IPR000064">
    <property type="entry name" value="NLP_P60_dom"/>
</dbReference>
<keyword evidence="3 8" id="KW-0732">Signal</keyword>
<feature type="signal peptide" evidence="8">
    <location>
        <begin position="1"/>
        <end position="23"/>
    </location>
</feature>
<accession>A0A256ST25</accession>
<gene>
    <name evidence="11" type="ORF">CBF96_03890</name>
</gene>
<dbReference type="InterPro" id="IPR051202">
    <property type="entry name" value="Peptidase_C40"/>
</dbReference>
<name>A0A256ST25_LIMRT</name>
<comment type="caution">
    <text evidence="11">The sequence shown here is derived from an EMBL/GenBank/DDBJ whole genome shotgun (WGS) entry which is preliminary data.</text>
</comment>
<evidence type="ECO:0000256" key="5">
    <source>
        <dbReference type="ARBA" id="ARBA00022801"/>
    </source>
</evidence>
<dbReference type="SMART" id="SM00257">
    <property type="entry name" value="LysM"/>
    <property type="match status" value="1"/>
</dbReference>
<organism evidence="11 12">
    <name type="scientific">Limosilactobacillus reuteri</name>
    <name type="common">Lactobacillus reuteri</name>
    <dbReference type="NCBI Taxonomy" id="1598"/>
    <lineage>
        <taxon>Bacteria</taxon>
        <taxon>Bacillati</taxon>
        <taxon>Bacillota</taxon>
        <taxon>Bacilli</taxon>
        <taxon>Lactobacillales</taxon>
        <taxon>Lactobacillaceae</taxon>
        <taxon>Limosilactobacillus</taxon>
    </lineage>
</organism>
<dbReference type="GO" id="GO:0008234">
    <property type="term" value="F:cysteine-type peptidase activity"/>
    <property type="evidence" value="ECO:0007669"/>
    <property type="project" value="UniProtKB-KW"/>
</dbReference>
<sequence>MSKVLAAALGAAGALAVANTASADTQVQVQSGDTVWGFAQQYATTVDSISTANQLADPNVIYVGQQLVIPSSAISTASAAATVAAPTATDNTTASQAAVETTETTATPTTPAVSTTNASNVADQAQPTTVVSAASDNNTTATQVSVASQAPAQVSAASATINVAQTSAANTNNNVTTLAATTNTAAPTQTTYAATEAVATPQSNTTVQSTAALTATPATSTATGQGNGSTANAVAVAQAQIGTPYVWGGNQPGGFDCSGLVQYAYGLGSNYRTTYQQTNLGAHHSDIQNAQSGDLYFWGPDSAPYHVAIATGNGGYIQAPTPGQNVQSGNINYYTPSFYISMN</sequence>
<dbReference type="SUPFAM" id="SSF54001">
    <property type="entry name" value="Cysteine proteinases"/>
    <property type="match status" value="1"/>
</dbReference>
<evidence type="ECO:0000313" key="12">
    <source>
        <dbReference type="Proteomes" id="UP000215747"/>
    </source>
</evidence>
<keyword evidence="2" id="KW-0645">Protease</keyword>
<dbReference type="Proteomes" id="UP000215747">
    <property type="component" value="Unassembled WGS sequence"/>
</dbReference>
<dbReference type="RefSeq" id="WP_094536899.1">
    <property type="nucleotide sequence ID" value="NZ_NGPL01000021.1"/>
</dbReference>
<reference evidence="11 12" key="2">
    <citation type="submission" date="2017-09" db="EMBL/GenBank/DDBJ databases">
        <title>Tripartite evolution among Lactobacillus johnsonii, Lactobacillus taiwanensis, Lactobacillus reuteri and their rodent host.</title>
        <authorList>
            <person name="Wang T."/>
            <person name="Knowles S."/>
            <person name="Cheng C."/>
        </authorList>
    </citation>
    <scope>NUCLEOTIDE SEQUENCE [LARGE SCALE GENOMIC DNA]</scope>
    <source>
        <strain evidence="11 12">114h</strain>
    </source>
</reference>
<dbReference type="InterPro" id="IPR018392">
    <property type="entry name" value="LysM"/>
</dbReference>
<evidence type="ECO:0000256" key="7">
    <source>
        <dbReference type="SAM" id="MobiDB-lite"/>
    </source>
</evidence>
<dbReference type="Pfam" id="PF01476">
    <property type="entry name" value="LysM"/>
    <property type="match status" value="1"/>
</dbReference>
<dbReference type="PROSITE" id="PS51782">
    <property type="entry name" value="LYSM"/>
    <property type="match status" value="1"/>
</dbReference>
<dbReference type="AlphaFoldDB" id="A0A256ST25"/>
<dbReference type="Gene3D" id="3.90.1720.10">
    <property type="entry name" value="endopeptidase domain like (from Nostoc punctiforme)"/>
    <property type="match status" value="1"/>
</dbReference>
<dbReference type="Pfam" id="PF00877">
    <property type="entry name" value="NLPC_P60"/>
    <property type="match status" value="1"/>
</dbReference>
<feature type="compositionally biased region" description="Low complexity" evidence="7">
    <location>
        <begin position="85"/>
        <end position="116"/>
    </location>
</feature>
<protein>
    <submittedName>
        <fullName evidence="11">Peptidoglycan endopeptidase</fullName>
    </submittedName>
</protein>
<evidence type="ECO:0000256" key="1">
    <source>
        <dbReference type="ARBA" id="ARBA00007074"/>
    </source>
</evidence>
<evidence type="ECO:0000256" key="8">
    <source>
        <dbReference type="SAM" id="SignalP"/>
    </source>
</evidence>
<dbReference type="GO" id="GO:0006508">
    <property type="term" value="P:proteolysis"/>
    <property type="evidence" value="ECO:0007669"/>
    <property type="project" value="UniProtKB-KW"/>
</dbReference>
<evidence type="ECO:0000256" key="4">
    <source>
        <dbReference type="ARBA" id="ARBA00022737"/>
    </source>
</evidence>
<proteinExistence type="inferred from homology"/>
<feature type="domain" description="NlpC/P60" evidence="10">
    <location>
        <begin position="227"/>
        <end position="343"/>
    </location>
</feature>
<keyword evidence="5" id="KW-0378">Hydrolase</keyword>
<dbReference type="InterPro" id="IPR038765">
    <property type="entry name" value="Papain-like_cys_pep_sf"/>
</dbReference>
<keyword evidence="6" id="KW-0788">Thiol protease</keyword>